<dbReference type="SUPFAM" id="SSF52402">
    <property type="entry name" value="Adenine nucleotide alpha hydrolases-like"/>
    <property type="match status" value="1"/>
</dbReference>
<dbReference type="AlphaFoldDB" id="A0A1H9VWC6"/>
<reference evidence="2 3" key="1">
    <citation type="submission" date="2016-10" db="EMBL/GenBank/DDBJ databases">
        <authorList>
            <person name="de Groot N.N."/>
        </authorList>
    </citation>
    <scope>NUCLEOTIDE SEQUENCE [LARGE SCALE GENOMIC DNA]</scope>
    <source>
        <strain evidence="2 3">DSM 23042</strain>
    </source>
</reference>
<dbReference type="Proteomes" id="UP000198885">
    <property type="component" value="Unassembled WGS sequence"/>
</dbReference>
<dbReference type="InterPro" id="IPR014729">
    <property type="entry name" value="Rossmann-like_a/b/a_fold"/>
</dbReference>
<protein>
    <submittedName>
        <fullName evidence="2">Nucleotide-binding universal stress protein, UspA family</fullName>
    </submittedName>
</protein>
<keyword evidence="3" id="KW-1185">Reference proteome</keyword>
<evidence type="ECO:0000313" key="2">
    <source>
        <dbReference type="EMBL" id="SES25677.1"/>
    </source>
</evidence>
<feature type="domain" description="UspA" evidence="1">
    <location>
        <begin position="1"/>
        <end position="137"/>
    </location>
</feature>
<gene>
    <name evidence="2" type="ORF">SAMN04490244_108135</name>
</gene>
<name>A0A1H9VWC6_9RHOB</name>
<evidence type="ECO:0000259" key="1">
    <source>
        <dbReference type="Pfam" id="PF00582"/>
    </source>
</evidence>
<dbReference type="EMBL" id="FOGU01000008">
    <property type="protein sequence ID" value="SES25677.1"/>
    <property type="molecule type" value="Genomic_DNA"/>
</dbReference>
<dbReference type="RefSeq" id="WP_092694779.1">
    <property type="nucleotide sequence ID" value="NZ_CBDDGO010000004.1"/>
</dbReference>
<dbReference type="Pfam" id="PF00582">
    <property type="entry name" value="Usp"/>
    <property type="match status" value="1"/>
</dbReference>
<dbReference type="Gene3D" id="3.40.50.620">
    <property type="entry name" value="HUPs"/>
    <property type="match status" value="1"/>
</dbReference>
<sequence length="139" mass="15203">MFNHIMSPVDLTHIDQLSRALDVTADMAKRYDAKVTFVSATNVTPGEVAHSPEEFRQKLADFAKQQGEKYGFDAESKAMILHDKTADLDDALVDAVDDLGADLVVMASHTPNMADHFWSSNGGSVARHSKVSVMIVRGQ</sequence>
<dbReference type="STRING" id="641238.SAMN04490244_108135"/>
<dbReference type="CDD" id="cd00293">
    <property type="entry name" value="USP-like"/>
    <property type="match status" value="1"/>
</dbReference>
<dbReference type="InterPro" id="IPR006016">
    <property type="entry name" value="UspA"/>
</dbReference>
<dbReference type="OrthoDB" id="9792500at2"/>
<organism evidence="2 3">
    <name type="scientific">Tranquillimonas rosea</name>
    <dbReference type="NCBI Taxonomy" id="641238"/>
    <lineage>
        <taxon>Bacteria</taxon>
        <taxon>Pseudomonadati</taxon>
        <taxon>Pseudomonadota</taxon>
        <taxon>Alphaproteobacteria</taxon>
        <taxon>Rhodobacterales</taxon>
        <taxon>Roseobacteraceae</taxon>
        <taxon>Tranquillimonas</taxon>
    </lineage>
</organism>
<proteinExistence type="predicted"/>
<evidence type="ECO:0000313" key="3">
    <source>
        <dbReference type="Proteomes" id="UP000198885"/>
    </source>
</evidence>
<accession>A0A1H9VWC6</accession>